<dbReference type="PANTHER" id="PTHR21039">
    <property type="entry name" value="HISTIDINOL PHOSPHATASE-RELATED"/>
    <property type="match status" value="1"/>
</dbReference>
<dbReference type="Gene3D" id="3.20.20.140">
    <property type="entry name" value="Metal-dependent hydrolases"/>
    <property type="match status" value="1"/>
</dbReference>
<proteinExistence type="inferred from homology"/>
<accession>A0A1T4L331</accession>
<dbReference type="SUPFAM" id="SSF89550">
    <property type="entry name" value="PHP domain-like"/>
    <property type="match status" value="1"/>
</dbReference>
<dbReference type="STRING" id="263852.SAMN02745116_00515"/>
<keyword evidence="11" id="KW-1185">Reference proteome</keyword>
<evidence type="ECO:0000256" key="6">
    <source>
        <dbReference type="ARBA" id="ARBA00023102"/>
    </source>
</evidence>
<dbReference type="GO" id="GO:0000105">
    <property type="term" value="P:L-histidine biosynthetic process"/>
    <property type="evidence" value="ECO:0007669"/>
    <property type="project" value="UniProtKB-UniRule"/>
</dbReference>
<dbReference type="GO" id="GO:0004401">
    <property type="term" value="F:histidinol-phosphatase activity"/>
    <property type="evidence" value="ECO:0007669"/>
    <property type="project" value="UniProtKB-UniRule"/>
</dbReference>
<comment type="catalytic activity">
    <reaction evidence="7 8">
        <text>L-histidinol phosphate + H2O = L-histidinol + phosphate</text>
        <dbReference type="Rhea" id="RHEA:14465"/>
        <dbReference type="ChEBI" id="CHEBI:15377"/>
        <dbReference type="ChEBI" id="CHEBI:43474"/>
        <dbReference type="ChEBI" id="CHEBI:57699"/>
        <dbReference type="ChEBI" id="CHEBI:57980"/>
        <dbReference type="EC" id="3.1.3.15"/>
    </reaction>
</comment>
<organism evidence="10 11">
    <name type="scientific">Pilibacter termitis</name>
    <dbReference type="NCBI Taxonomy" id="263852"/>
    <lineage>
        <taxon>Bacteria</taxon>
        <taxon>Bacillati</taxon>
        <taxon>Bacillota</taxon>
        <taxon>Bacilli</taxon>
        <taxon>Lactobacillales</taxon>
        <taxon>Enterococcaceae</taxon>
        <taxon>Pilibacter</taxon>
    </lineage>
</organism>
<keyword evidence="4 8" id="KW-0028">Amino-acid biosynthesis</keyword>
<dbReference type="InterPro" id="IPR004013">
    <property type="entry name" value="PHP_dom"/>
</dbReference>
<dbReference type="InterPro" id="IPR010140">
    <property type="entry name" value="Histidinol_P_phosphatase_HisJ"/>
</dbReference>
<dbReference type="GO" id="GO:0005737">
    <property type="term" value="C:cytoplasm"/>
    <property type="evidence" value="ECO:0007669"/>
    <property type="project" value="TreeGrafter"/>
</dbReference>
<name>A0A1T4L331_9ENTE</name>
<dbReference type="EMBL" id="FUXI01000004">
    <property type="protein sequence ID" value="SJZ49152.1"/>
    <property type="molecule type" value="Genomic_DNA"/>
</dbReference>
<evidence type="ECO:0000256" key="3">
    <source>
        <dbReference type="ARBA" id="ARBA00013085"/>
    </source>
</evidence>
<comment type="pathway">
    <text evidence="1 8">Amino-acid biosynthesis; L-histidine biosynthesis; L-histidine from 5-phospho-alpha-D-ribose 1-diphosphate: step 8/9.</text>
</comment>
<keyword evidence="6 8" id="KW-0368">Histidine biosynthesis</keyword>
<protein>
    <recommendedName>
        <fullName evidence="3 8">Histidinol-phosphatase</fullName>
        <shortName evidence="8">HolPase</shortName>
        <ecNumber evidence="3 8">3.1.3.15</ecNumber>
    </recommendedName>
</protein>
<keyword evidence="5 8" id="KW-0378">Hydrolase</keyword>
<reference evidence="11" key="1">
    <citation type="submission" date="2017-02" db="EMBL/GenBank/DDBJ databases">
        <authorList>
            <person name="Varghese N."/>
            <person name="Submissions S."/>
        </authorList>
    </citation>
    <scope>NUCLEOTIDE SEQUENCE [LARGE SCALE GENOMIC DNA]</scope>
    <source>
        <strain evidence="11">ATCC BAA-1030</strain>
    </source>
</reference>
<dbReference type="RefSeq" id="WP_144399455.1">
    <property type="nucleotide sequence ID" value="NZ_FUXI01000004.1"/>
</dbReference>
<dbReference type="InterPro" id="IPR016195">
    <property type="entry name" value="Pol/histidinol_Pase-like"/>
</dbReference>
<feature type="domain" description="PHP" evidence="9">
    <location>
        <begin position="2"/>
        <end position="185"/>
    </location>
</feature>
<dbReference type="UniPathway" id="UPA00031">
    <property type="reaction ID" value="UER00013"/>
</dbReference>
<dbReference type="Pfam" id="PF02811">
    <property type="entry name" value="PHP"/>
    <property type="match status" value="1"/>
</dbReference>
<evidence type="ECO:0000256" key="8">
    <source>
        <dbReference type="RuleBase" id="RU366003"/>
    </source>
</evidence>
<evidence type="ECO:0000256" key="4">
    <source>
        <dbReference type="ARBA" id="ARBA00022605"/>
    </source>
</evidence>
<dbReference type="OrthoDB" id="9775255at2"/>
<dbReference type="Proteomes" id="UP000190328">
    <property type="component" value="Unassembled WGS sequence"/>
</dbReference>
<comment type="similarity">
    <text evidence="2 8">Belongs to the PHP hydrolase family. HisK subfamily.</text>
</comment>
<evidence type="ECO:0000256" key="2">
    <source>
        <dbReference type="ARBA" id="ARBA00009152"/>
    </source>
</evidence>
<evidence type="ECO:0000259" key="9">
    <source>
        <dbReference type="Pfam" id="PF02811"/>
    </source>
</evidence>
<gene>
    <name evidence="10" type="ORF">SAMN02745116_00515</name>
</gene>
<dbReference type="EC" id="3.1.3.15" evidence="3 8"/>
<dbReference type="PANTHER" id="PTHR21039:SF0">
    <property type="entry name" value="HISTIDINOL-PHOSPHATASE"/>
    <property type="match status" value="1"/>
</dbReference>
<evidence type="ECO:0000313" key="10">
    <source>
        <dbReference type="EMBL" id="SJZ49152.1"/>
    </source>
</evidence>
<dbReference type="AlphaFoldDB" id="A0A1T4L331"/>
<evidence type="ECO:0000256" key="5">
    <source>
        <dbReference type="ARBA" id="ARBA00022801"/>
    </source>
</evidence>
<evidence type="ECO:0000256" key="1">
    <source>
        <dbReference type="ARBA" id="ARBA00004970"/>
    </source>
</evidence>
<evidence type="ECO:0000313" key="11">
    <source>
        <dbReference type="Proteomes" id="UP000190328"/>
    </source>
</evidence>
<sequence length="256" mass="29770">MDCHIHTKFSYDSSCEMEEVLLQNNHTLTFTDSLIFDNLIAEEDSILDDEKYSQEIFSLREKFPERKIYKGIEIGYTKGNRERIQNYLTDKSFDVKLLSIRSNGKLDFMSDEILFENVNTVVAEYFSLMKQAITEIDGINVLSSLDYGLRRFSLSKRAVILLVEHELEEIFKLMIQRNIALELNAKGCFFYGYRYLYDFAVTLYQELGGTLFTFGSEAKRATEVELNFSRLIENAKKAGIHHVVQFDKGKCVNFKI</sequence>
<evidence type="ECO:0000256" key="7">
    <source>
        <dbReference type="ARBA" id="ARBA00049158"/>
    </source>
</evidence>